<name>A0A835YGE9_9CHLO</name>
<feature type="region of interest" description="Disordered" evidence="1">
    <location>
        <begin position="187"/>
        <end position="209"/>
    </location>
</feature>
<dbReference type="EMBL" id="JAEHOE010000015">
    <property type="protein sequence ID" value="KAG2497164.1"/>
    <property type="molecule type" value="Genomic_DNA"/>
</dbReference>
<feature type="compositionally biased region" description="Basic and acidic residues" evidence="1">
    <location>
        <begin position="551"/>
        <end position="563"/>
    </location>
</feature>
<reference evidence="2" key="1">
    <citation type="journal article" date="2020" name="bioRxiv">
        <title>Comparative genomics of Chlamydomonas.</title>
        <authorList>
            <person name="Craig R.J."/>
            <person name="Hasan A.R."/>
            <person name="Ness R.W."/>
            <person name="Keightley P.D."/>
        </authorList>
    </citation>
    <scope>NUCLEOTIDE SEQUENCE</scope>
    <source>
        <strain evidence="2">CCAP 11/70</strain>
    </source>
</reference>
<feature type="compositionally biased region" description="Basic and acidic residues" evidence="1">
    <location>
        <begin position="742"/>
        <end position="754"/>
    </location>
</feature>
<evidence type="ECO:0000256" key="1">
    <source>
        <dbReference type="SAM" id="MobiDB-lite"/>
    </source>
</evidence>
<feature type="compositionally biased region" description="Basic and acidic residues" evidence="1">
    <location>
        <begin position="693"/>
        <end position="735"/>
    </location>
</feature>
<accession>A0A835YGE9</accession>
<feature type="region of interest" description="Disordered" evidence="1">
    <location>
        <begin position="530"/>
        <end position="603"/>
    </location>
</feature>
<organism evidence="2 3">
    <name type="scientific">Edaphochlamys debaryana</name>
    <dbReference type="NCBI Taxonomy" id="47281"/>
    <lineage>
        <taxon>Eukaryota</taxon>
        <taxon>Viridiplantae</taxon>
        <taxon>Chlorophyta</taxon>
        <taxon>core chlorophytes</taxon>
        <taxon>Chlorophyceae</taxon>
        <taxon>CS clade</taxon>
        <taxon>Chlamydomonadales</taxon>
        <taxon>Chlamydomonadales incertae sedis</taxon>
        <taxon>Edaphochlamys</taxon>
    </lineage>
</organism>
<dbReference type="Proteomes" id="UP000612055">
    <property type="component" value="Unassembled WGS sequence"/>
</dbReference>
<evidence type="ECO:0000313" key="2">
    <source>
        <dbReference type="EMBL" id="KAG2497164.1"/>
    </source>
</evidence>
<feature type="region of interest" description="Disordered" evidence="1">
    <location>
        <begin position="693"/>
        <end position="777"/>
    </location>
</feature>
<comment type="caution">
    <text evidence="2">The sequence shown here is derived from an EMBL/GenBank/DDBJ whole genome shotgun (WGS) entry which is preliminary data.</text>
</comment>
<dbReference type="AlphaFoldDB" id="A0A835YGE9"/>
<keyword evidence="3" id="KW-1185">Reference proteome</keyword>
<evidence type="ECO:0000313" key="3">
    <source>
        <dbReference type="Proteomes" id="UP000612055"/>
    </source>
</evidence>
<gene>
    <name evidence="2" type="ORF">HYH03_004754</name>
</gene>
<proteinExistence type="predicted"/>
<protein>
    <submittedName>
        <fullName evidence="2">Uncharacterized protein</fullName>
    </submittedName>
</protein>
<sequence>MPEWQDPCMTAAEDCGVQFAKEAVLPVPETLNAILVGREEAELLTAVEATLSEVNGLNFARQLCVRGALVALHISSGRLDGSSAIVIRRLHSVDLSRQLVRVDGGEVHPLVAVLPGPPTAQQWREACRELAGRLLRGEAEHATAAELRSVCERLAVLQWCAAELPAPGQPLDAARRKALEGVLAASADPTDGLRGPSAEPLAGTGTAASTPVDAAGTLAAPAAPPAALSASKHAGGGLTAAPTTPSSLLVAENDGPALKRARGGCLGTDADKACEGPDAKQQRTSAHGDWRTVEDWARDVHRFLLSQPGCKMAWADIARAGYEIPGRFKPSGSSLTGFLYTFPNLWTLSDPKRPKDQPLELTAIPHEARRKIEAEVEAKWPTAEDWARDVHRFLLSQPGCKMAWLDIVRSGFEVPTRFKPSERSLTGFLYTFPDLWTLSDPNRPKHLPLELTAIAPGEARRSSEAEAEAKWPTAEDWARDLHRHLLSQPGRKMTWAQLARSGFEVPLKLKPRNIGFTRFLRTFSDLWTLSDPNRPKDQPLELTAIPPGEAVRGRSRERSRAEQGRGGSSRASGSPPRKREPRDGSLEGAGRSSSDGGGDKGGGGAWPSAFAWAEAVYRYLLEQPDHTVKVSRLHTVGLGLPDKFLGGLTAAGFLGKPELRALWTIWNPKVSAPLQLTAQPGALEPWLEWQRERQQRQRDQDGRQEREWERERERGAPGSREVDRERSRERGEKDRSGRRRKASVERGGGDASPRRERHASRPGTESGPSPAPDSEEGFKRRVATFLSEQPGRSATMPSLCKAGLSVPSAVLGGRSPSAWYRQHKSLWRLSKDDTLTLMLADNAFKILGLMPE</sequence>
<feature type="region of interest" description="Disordered" evidence="1">
    <location>
        <begin position="227"/>
        <end position="247"/>
    </location>
</feature>